<dbReference type="Pfam" id="PF14905">
    <property type="entry name" value="OMP_b-brl_3"/>
    <property type="match status" value="1"/>
</dbReference>
<dbReference type="InterPro" id="IPR008969">
    <property type="entry name" value="CarboxyPept-like_regulatory"/>
</dbReference>
<dbReference type="InterPro" id="IPR041700">
    <property type="entry name" value="OMP_b-brl_3"/>
</dbReference>
<evidence type="ECO:0000313" key="2">
    <source>
        <dbReference type="EMBL" id="TCC94956.1"/>
    </source>
</evidence>
<organism evidence="2 3">
    <name type="scientific">Pedobacter hiemivivus</name>
    <dbReference type="NCBI Taxonomy" id="2530454"/>
    <lineage>
        <taxon>Bacteria</taxon>
        <taxon>Pseudomonadati</taxon>
        <taxon>Bacteroidota</taxon>
        <taxon>Sphingobacteriia</taxon>
        <taxon>Sphingobacteriales</taxon>
        <taxon>Sphingobacteriaceae</taxon>
        <taxon>Pedobacter</taxon>
    </lineage>
</organism>
<name>A0A4V2MJN4_9SPHI</name>
<reference evidence="2 3" key="1">
    <citation type="submission" date="2019-02" db="EMBL/GenBank/DDBJ databases">
        <title>Pedobacter sp. RP-3-8 sp. nov., isolated from Arctic soil.</title>
        <authorList>
            <person name="Dahal R.H."/>
        </authorList>
    </citation>
    <scope>NUCLEOTIDE SEQUENCE [LARGE SCALE GENOMIC DNA]</scope>
    <source>
        <strain evidence="2 3">RP-3-8</strain>
    </source>
</reference>
<dbReference type="EMBL" id="SJSM01000010">
    <property type="protein sequence ID" value="TCC94956.1"/>
    <property type="molecule type" value="Genomic_DNA"/>
</dbReference>
<evidence type="ECO:0000313" key="3">
    <source>
        <dbReference type="Proteomes" id="UP000291117"/>
    </source>
</evidence>
<accession>A0A4V2MJN4</accession>
<protein>
    <recommendedName>
        <fullName evidence="1">Outer membrane protein beta-barrel domain-containing protein</fullName>
    </recommendedName>
</protein>
<sequence length="875" mass="99332">MMIFWNDYLLQINYLRTMVKCSFLLYFFIFLFTNQTKAQNLNIAKGKVIDYTSKSPIPNAIIQIYNDSKVVYKTSTDSLGFFSIPLNTLVEYTNLKIQNINYQPLNIPKPTIDSKKRSSQALGIFELLTSSIQLKEVVIRKNKRYRDTTVIDLSKKKFERTIMISDILSGNNGFYIDGAGQLFYKGKQVTDVTVDGGTFFGRNNLNIYENLPALVLKDIQIVETDIDSLTNITMIRPLVKVNLSFKGDYKKGMFGSANLGLGTLTRYIVSTNLYRYKKSEQISFAINSNNINVNTSQPSEPSVMFSAGGNNTIKTIPKIEYRNVFLKKLEVMTSINAAIENKTSISELERKEEILNQQTRLYNSSKMRSLNIDQSSANLIYRINSQNTIKANFNIEYYKTNQSDTLDYNIRLDSLNTISNILKNRINTTKMMSYEALFNKSFLSKKGRSLSIGIKNQKRIFRISENNNVYTLDLQKPIRFFLNGTNYASENEASINLNFINSLSESSVLFFGLNYKRSSINYNETINSDTLKNNGDIVNKVINDYLNPSLKMQKNFDNISVTGYLGGIINFRNTGGIYDVFFRPDIDLNSDFKINKKTNFNIKYAAKSNYPIIDQLTNINNSFNLISQNSGNPSLKPELKQRLGFAYEFKRSDSLMVSFLAGAELISSKFGFNIISSPNNLQQTQIANVGRAIAADAAFSLSFLAKKGKNINFRSALAYQQMPSIVNTEKTSNNGITFNQVLSTKIALIKGLLTISPSLSISNSIYKYGTSKSSFASFTYSDRLSIQIQTIQIILFPFINYSTGIRKNSSWAMNAEIKKNIFKNSGSIWLKSYDVFNSFRYVNNIIGPSYIETLKYVNLQRYSLLGISVKFNTIK</sequence>
<keyword evidence="3" id="KW-1185">Reference proteome</keyword>
<evidence type="ECO:0000259" key="1">
    <source>
        <dbReference type="Pfam" id="PF14905"/>
    </source>
</evidence>
<gene>
    <name evidence="2" type="ORF">EZ444_15715</name>
</gene>
<dbReference type="AlphaFoldDB" id="A0A4V2MJN4"/>
<feature type="domain" description="Outer membrane protein beta-barrel" evidence="1">
    <location>
        <begin position="590"/>
        <end position="864"/>
    </location>
</feature>
<dbReference type="Proteomes" id="UP000291117">
    <property type="component" value="Unassembled WGS sequence"/>
</dbReference>
<proteinExistence type="predicted"/>
<dbReference type="OrthoDB" id="734098at2"/>
<comment type="caution">
    <text evidence="2">The sequence shown here is derived from an EMBL/GenBank/DDBJ whole genome shotgun (WGS) entry which is preliminary data.</text>
</comment>
<dbReference type="SUPFAM" id="SSF49464">
    <property type="entry name" value="Carboxypeptidase regulatory domain-like"/>
    <property type="match status" value="1"/>
</dbReference>